<dbReference type="InParanoid" id="G2Y4D4"/>
<evidence type="ECO:0000313" key="2">
    <source>
        <dbReference type="EMBL" id="CCD47524.1"/>
    </source>
</evidence>
<dbReference type="EMBL" id="FQ790286">
    <property type="protein sequence ID" value="CCD47524.1"/>
    <property type="molecule type" value="Genomic_DNA"/>
</dbReference>
<sequence>MAKLSPALLLAHAAMEFGLMIYLCFNWIMIALALRSQATQQFRGTDAGISRSETWVQNVRIREIANGRLQMIFEENGRDEDRWTPVKRVELDKKYGLINNSPARKGDCNFAAVFGVPPCNITL</sequence>
<keyword evidence="1" id="KW-0472">Membrane</keyword>
<feature type="transmembrane region" description="Helical" evidence="1">
    <location>
        <begin position="12"/>
        <end position="34"/>
    </location>
</feature>
<name>G2Y4D4_BOTF4</name>
<proteinExistence type="predicted"/>
<reference evidence="3" key="1">
    <citation type="journal article" date="2011" name="PLoS Genet.">
        <title>Genomic analysis of the necrotrophic fungal pathogens Sclerotinia sclerotiorum and Botrytis cinerea.</title>
        <authorList>
            <person name="Amselem J."/>
            <person name="Cuomo C.A."/>
            <person name="van Kan J.A."/>
            <person name="Viaud M."/>
            <person name="Benito E.P."/>
            <person name="Couloux A."/>
            <person name="Coutinho P.M."/>
            <person name="de Vries R.P."/>
            <person name="Dyer P.S."/>
            <person name="Fillinger S."/>
            <person name="Fournier E."/>
            <person name="Gout L."/>
            <person name="Hahn M."/>
            <person name="Kohn L."/>
            <person name="Lapalu N."/>
            <person name="Plummer K.M."/>
            <person name="Pradier J.M."/>
            <person name="Quevillon E."/>
            <person name="Sharon A."/>
            <person name="Simon A."/>
            <person name="ten Have A."/>
            <person name="Tudzynski B."/>
            <person name="Tudzynski P."/>
            <person name="Wincker P."/>
            <person name="Andrew M."/>
            <person name="Anthouard V."/>
            <person name="Beever R.E."/>
            <person name="Beffa R."/>
            <person name="Benoit I."/>
            <person name="Bouzid O."/>
            <person name="Brault B."/>
            <person name="Chen Z."/>
            <person name="Choquer M."/>
            <person name="Collemare J."/>
            <person name="Cotton P."/>
            <person name="Danchin E.G."/>
            <person name="Da Silva C."/>
            <person name="Gautier A."/>
            <person name="Giraud C."/>
            <person name="Giraud T."/>
            <person name="Gonzalez C."/>
            <person name="Grossetete S."/>
            <person name="Guldener U."/>
            <person name="Henrissat B."/>
            <person name="Howlett B.J."/>
            <person name="Kodira C."/>
            <person name="Kretschmer M."/>
            <person name="Lappartient A."/>
            <person name="Leroch M."/>
            <person name="Levis C."/>
            <person name="Mauceli E."/>
            <person name="Neuveglise C."/>
            <person name="Oeser B."/>
            <person name="Pearson M."/>
            <person name="Poulain J."/>
            <person name="Poussereau N."/>
            <person name="Quesneville H."/>
            <person name="Rascle C."/>
            <person name="Schumacher J."/>
            <person name="Segurens B."/>
            <person name="Sexton A."/>
            <person name="Silva E."/>
            <person name="Sirven C."/>
            <person name="Soanes D.M."/>
            <person name="Talbot N.J."/>
            <person name="Templeton M."/>
            <person name="Yandava C."/>
            <person name="Yarden O."/>
            <person name="Zeng Q."/>
            <person name="Rollins J.A."/>
            <person name="Lebrun M.H."/>
            <person name="Dickman M."/>
        </authorList>
    </citation>
    <scope>NUCLEOTIDE SEQUENCE [LARGE SCALE GENOMIC DNA]</scope>
    <source>
        <strain evidence="3">T4</strain>
    </source>
</reference>
<evidence type="ECO:0000256" key="1">
    <source>
        <dbReference type="SAM" id="Phobius"/>
    </source>
</evidence>
<dbReference type="AlphaFoldDB" id="G2Y4D4"/>
<keyword evidence="1" id="KW-0812">Transmembrane</keyword>
<dbReference type="Proteomes" id="UP000008177">
    <property type="component" value="Unplaced contigs"/>
</dbReference>
<organism evidence="2 3">
    <name type="scientific">Botryotinia fuckeliana (strain T4)</name>
    <name type="common">Noble rot fungus</name>
    <name type="synonym">Botrytis cinerea</name>
    <dbReference type="NCBI Taxonomy" id="999810"/>
    <lineage>
        <taxon>Eukaryota</taxon>
        <taxon>Fungi</taxon>
        <taxon>Dikarya</taxon>
        <taxon>Ascomycota</taxon>
        <taxon>Pezizomycotina</taxon>
        <taxon>Leotiomycetes</taxon>
        <taxon>Helotiales</taxon>
        <taxon>Sclerotiniaceae</taxon>
        <taxon>Botrytis</taxon>
    </lineage>
</organism>
<keyword evidence="1" id="KW-1133">Transmembrane helix</keyword>
<evidence type="ECO:0000313" key="3">
    <source>
        <dbReference type="Proteomes" id="UP000008177"/>
    </source>
</evidence>
<protein>
    <submittedName>
        <fullName evidence="2">Uncharacterized protein</fullName>
    </submittedName>
</protein>
<gene>
    <name evidence="2" type="ORF">BofuT4_P006830.1</name>
</gene>
<accession>G2Y4D4</accession>
<dbReference type="HOGENOM" id="CLU_2014909_0_0_1"/>